<protein>
    <recommendedName>
        <fullName evidence="8">Major facilitator superfamily (MFS) profile domain-containing protein</fullName>
    </recommendedName>
</protein>
<evidence type="ECO:0000313" key="9">
    <source>
        <dbReference type="EMBL" id="KUN89593.1"/>
    </source>
</evidence>
<evidence type="ECO:0000256" key="2">
    <source>
        <dbReference type="ARBA" id="ARBA00022448"/>
    </source>
</evidence>
<dbReference type="AlphaFoldDB" id="A0A117RGK7"/>
<dbReference type="PANTHER" id="PTHR42718">
    <property type="entry name" value="MAJOR FACILITATOR SUPERFAMILY MULTIDRUG TRANSPORTER MFSC"/>
    <property type="match status" value="1"/>
</dbReference>
<accession>A0A117RGK7</accession>
<evidence type="ECO:0000256" key="4">
    <source>
        <dbReference type="ARBA" id="ARBA00022989"/>
    </source>
</evidence>
<reference evidence="9 10" key="1">
    <citation type="submission" date="2015-10" db="EMBL/GenBank/DDBJ databases">
        <title>Draft genome sequence of Streptomyces bungoensis DSM 41781, type strain for the species Streptomyces bungoensis.</title>
        <authorList>
            <person name="Ruckert C."/>
            <person name="Winkler A."/>
            <person name="Kalinowski J."/>
            <person name="Kampfer P."/>
            <person name="Glaeser S."/>
        </authorList>
    </citation>
    <scope>NUCLEOTIDE SEQUENCE [LARGE SCALE GENOMIC DNA]</scope>
    <source>
        <strain evidence="9 10">DSM 41781</strain>
    </source>
</reference>
<evidence type="ECO:0000256" key="7">
    <source>
        <dbReference type="SAM" id="Phobius"/>
    </source>
</evidence>
<comment type="subcellular location">
    <subcellularLocation>
        <location evidence="1">Cell membrane</location>
        <topology evidence="1">Multi-pass membrane protein</topology>
    </subcellularLocation>
</comment>
<keyword evidence="2" id="KW-0813">Transport</keyword>
<feature type="domain" description="Major facilitator superfamily (MFS) profile" evidence="8">
    <location>
        <begin position="1"/>
        <end position="203"/>
    </location>
</feature>
<dbReference type="Proteomes" id="UP000053024">
    <property type="component" value="Unassembled WGS sequence"/>
</dbReference>
<dbReference type="GO" id="GO:0022857">
    <property type="term" value="F:transmembrane transporter activity"/>
    <property type="evidence" value="ECO:0007669"/>
    <property type="project" value="InterPro"/>
</dbReference>
<keyword evidence="3 7" id="KW-0812">Transmembrane</keyword>
<dbReference type="GO" id="GO:0005886">
    <property type="term" value="C:plasma membrane"/>
    <property type="evidence" value="ECO:0007669"/>
    <property type="project" value="UniProtKB-SubCell"/>
</dbReference>
<evidence type="ECO:0000256" key="6">
    <source>
        <dbReference type="ARBA" id="ARBA00023251"/>
    </source>
</evidence>
<dbReference type="Pfam" id="PF07690">
    <property type="entry name" value="MFS_1"/>
    <property type="match status" value="1"/>
</dbReference>
<dbReference type="PROSITE" id="PS50850">
    <property type="entry name" value="MFS"/>
    <property type="match status" value="1"/>
</dbReference>
<keyword evidence="10" id="KW-1185">Reference proteome</keyword>
<evidence type="ECO:0000259" key="8">
    <source>
        <dbReference type="PROSITE" id="PS50850"/>
    </source>
</evidence>
<dbReference type="GO" id="GO:0046677">
    <property type="term" value="P:response to antibiotic"/>
    <property type="evidence" value="ECO:0007669"/>
    <property type="project" value="UniProtKB-KW"/>
</dbReference>
<dbReference type="InterPro" id="IPR020846">
    <property type="entry name" value="MFS_dom"/>
</dbReference>
<dbReference type="STRING" id="285568.AQJ66_03905"/>
<keyword evidence="4 7" id="KW-1133">Transmembrane helix</keyword>
<evidence type="ECO:0000313" key="10">
    <source>
        <dbReference type="Proteomes" id="UP000053024"/>
    </source>
</evidence>
<evidence type="ECO:0000256" key="1">
    <source>
        <dbReference type="ARBA" id="ARBA00004651"/>
    </source>
</evidence>
<keyword evidence="5 7" id="KW-0472">Membrane</keyword>
<organism evidence="9 10">
    <name type="scientific">Streptomyces bungoensis</name>
    <dbReference type="NCBI Taxonomy" id="285568"/>
    <lineage>
        <taxon>Bacteria</taxon>
        <taxon>Bacillati</taxon>
        <taxon>Actinomycetota</taxon>
        <taxon>Actinomycetes</taxon>
        <taxon>Kitasatosporales</taxon>
        <taxon>Streptomycetaceae</taxon>
        <taxon>Streptomyces</taxon>
    </lineage>
</organism>
<gene>
    <name evidence="9" type="ORF">AQJ66_03905</name>
</gene>
<evidence type="ECO:0000256" key="3">
    <source>
        <dbReference type="ARBA" id="ARBA00022692"/>
    </source>
</evidence>
<dbReference type="Gene3D" id="1.20.1250.20">
    <property type="entry name" value="MFS general substrate transporter like domains"/>
    <property type="match status" value="1"/>
</dbReference>
<sequence length="203" mass="20916">MVLAASGYYLAYGLMQPVWGAASDRWGRVRVMRVSLTGAALAALASALAPDAPALIGARAVAGAFFAASIAASLTHVGDTVPAATRQRPLSELMTAFALGTAVATVVAGVPAHYLSWRLVFARPGVLAAYLAVALRRLPEPDRARSGSLPAPFRVVPSSPWQWYVMAVALLEGAVLLGFLTYLAPALEAHGIPATLAGAVAAL</sequence>
<feature type="transmembrane region" description="Helical" evidence="7">
    <location>
        <begin position="90"/>
        <end position="110"/>
    </location>
</feature>
<dbReference type="EMBL" id="LMWX01000005">
    <property type="protein sequence ID" value="KUN89593.1"/>
    <property type="molecule type" value="Genomic_DNA"/>
</dbReference>
<evidence type="ECO:0000256" key="5">
    <source>
        <dbReference type="ARBA" id="ARBA00023136"/>
    </source>
</evidence>
<dbReference type="PANTHER" id="PTHR42718:SF9">
    <property type="entry name" value="MAJOR FACILITATOR SUPERFAMILY MULTIDRUG TRANSPORTER MFSC"/>
    <property type="match status" value="1"/>
</dbReference>
<name>A0A117RGK7_9ACTN</name>
<keyword evidence="6" id="KW-0046">Antibiotic resistance</keyword>
<comment type="caution">
    <text evidence="9">The sequence shown here is derived from an EMBL/GenBank/DDBJ whole genome shotgun (WGS) entry which is preliminary data.</text>
</comment>
<feature type="transmembrane region" description="Helical" evidence="7">
    <location>
        <begin position="163"/>
        <end position="184"/>
    </location>
</feature>
<feature type="transmembrane region" description="Helical" evidence="7">
    <location>
        <begin position="31"/>
        <end position="50"/>
    </location>
</feature>
<dbReference type="InterPro" id="IPR011701">
    <property type="entry name" value="MFS"/>
</dbReference>
<dbReference type="SUPFAM" id="SSF103473">
    <property type="entry name" value="MFS general substrate transporter"/>
    <property type="match status" value="1"/>
</dbReference>
<dbReference type="InterPro" id="IPR036259">
    <property type="entry name" value="MFS_trans_sf"/>
</dbReference>
<feature type="transmembrane region" description="Helical" evidence="7">
    <location>
        <begin position="56"/>
        <end position="78"/>
    </location>
</feature>
<proteinExistence type="predicted"/>